<reference evidence="15 16" key="1">
    <citation type="journal article" date="2023" name="Elife">
        <title>Identification of key yeast species and microbe-microbe interactions impacting larval growth of Drosophila in the wild.</title>
        <authorList>
            <person name="Mure A."/>
            <person name="Sugiura Y."/>
            <person name="Maeda R."/>
            <person name="Honda K."/>
            <person name="Sakurai N."/>
            <person name="Takahashi Y."/>
            <person name="Watada M."/>
            <person name="Katoh T."/>
            <person name="Gotoh A."/>
            <person name="Gotoh Y."/>
            <person name="Taniguchi I."/>
            <person name="Nakamura K."/>
            <person name="Hayashi T."/>
            <person name="Katayama T."/>
            <person name="Uemura T."/>
            <person name="Hattori Y."/>
        </authorList>
    </citation>
    <scope>NUCLEOTIDE SEQUENCE [LARGE SCALE GENOMIC DNA]</scope>
    <source>
        <strain evidence="15 16">SC-9</strain>
    </source>
</reference>
<evidence type="ECO:0000256" key="8">
    <source>
        <dbReference type="ARBA" id="ARBA00023128"/>
    </source>
</evidence>
<keyword evidence="7" id="KW-0175">Coiled coil</keyword>
<comment type="catalytic activity">
    <reaction evidence="11">
        <text>GTP + H2O = GDP + phosphate + H(+)</text>
        <dbReference type="Rhea" id="RHEA:19669"/>
        <dbReference type="ChEBI" id="CHEBI:15377"/>
        <dbReference type="ChEBI" id="CHEBI:15378"/>
        <dbReference type="ChEBI" id="CHEBI:37565"/>
        <dbReference type="ChEBI" id="CHEBI:43474"/>
        <dbReference type="ChEBI" id="CHEBI:58189"/>
    </reaction>
</comment>
<evidence type="ECO:0000256" key="1">
    <source>
        <dbReference type="ARBA" id="ARBA00004374"/>
    </source>
</evidence>
<evidence type="ECO:0000256" key="11">
    <source>
        <dbReference type="ARBA" id="ARBA00048548"/>
    </source>
</evidence>
<feature type="region of interest" description="Disordered" evidence="12">
    <location>
        <begin position="152"/>
        <end position="175"/>
    </location>
</feature>
<name>A0AAV5QD90_9ASCO</name>
<keyword evidence="6 13" id="KW-1133">Transmembrane helix</keyword>
<dbReference type="GO" id="GO:0051646">
    <property type="term" value="P:mitochondrion localization"/>
    <property type="evidence" value="ECO:0007669"/>
    <property type="project" value="TreeGrafter"/>
</dbReference>
<feature type="region of interest" description="Disordered" evidence="12">
    <location>
        <begin position="447"/>
        <end position="478"/>
    </location>
</feature>
<dbReference type="GO" id="GO:0005741">
    <property type="term" value="C:mitochondrial outer membrane"/>
    <property type="evidence" value="ECO:0007669"/>
    <property type="project" value="UniProtKB-SubCell"/>
</dbReference>
<dbReference type="InterPro" id="IPR045063">
    <property type="entry name" value="Dynamin_N"/>
</dbReference>
<evidence type="ECO:0000256" key="9">
    <source>
        <dbReference type="ARBA" id="ARBA00023134"/>
    </source>
</evidence>
<dbReference type="FunFam" id="3.40.50.300:FF:000638">
    <property type="entry name" value="Transmembrane GTPase Fzo1, putative"/>
    <property type="match status" value="1"/>
</dbReference>
<keyword evidence="16" id="KW-1185">Reference proteome</keyword>
<dbReference type="PANTHER" id="PTHR10465">
    <property type="entry name" value="TRANSMEMBRANE GTPASE FZO1"/>
    <property type="match status" value="1"/>
</dbReference>
<dbReference type="InterPro" id="IPR027417">
    <property type="entry name" value="P-loop_NTPase"/>
</dbReference>
<dbReference type="GO" id="GO:0005525">
    <property type="term" value="F:GTP binding"/>
    <property type="evidence" value="ECO:0007669"/>
    <property type="project" value="UniProtKB-KW"/>
</dbReference>
<evidence type="ECO:0000256" key="10">
    <source>
        <dbReference type="ARBA" id="ARBA00023136"/>
    </source>
</evidence>
<feature type="compositionally biased region" description="Low complexity" evidence="12">
    <location>
        <begin position="460"/>
        <end position="469"/>
    </location>
</feature>
<dbReference type="InterPro" id="IPR027094">
    <property type="entry name" value="Mitofusin_fam"/>
</dbReference>
<comment type="subcellular location">
    <subcellularLocation>
        <location evidence="1">Mitochondrion outer membrane</location>
        <topology evidence="1">Multi-pass membrane protein</topology>
    </subcellularLocation>
</comment>
<evidence type="ECO:0000313" key="15">
    <source>
        <dbReference type="EMBL" id="GMM32679.1"/>
    </source>
</evidence>
<dbReference type="GeneID" id="90070658"/>
<feature type="domain" description="Dynamin-type G" evidence="14">
    <location>
        <begin position="230"/>
        <end position="519"/>
    </location>
</feature>
<evidence type="ECO:0000256" key="2">
    <source>
        <dbReference type="ARBA" id="ARBA00022692"/>
    </source>
</evidence>
<keyword evidence="5" id="KW-0378">Hydrolase</keyword>
<evidence type="ECO:0000259" key="14">
    <source>
        <dbReference type="PROSITE" id="PS51718"/>
    </source>
</evidence>
<dbReference type="PANTHER" id="PTHR10465:SF0">
    <property type="entry name" value="SARCALUMENIN"/>
    <property type="match status" value="1"/>
</dbReference>
<dbReference type="Proteomes" id="UP001360560">
    <property type="component" value="Unassembled WGS sequence"/>
</dbReference>
<dbReference type="Pfam" id="PF00350">
    <property type="entry name" value="Dynamin_N"/>
    <property type="match status" value="1"/>
</dbReference>
<dbReference type="SUPFAM" id="SSF52540">
    <property type="entry name" value="P-loop containing nucleoside triphosphate hydrolases"/>
    <property type="match status" value="1"/>
</dbReference>
<accession>A0AAV5QD90</accession>
<evidence type="ECO:0000256" key="7">
    <source>
        <dbReference type="ARBA" id="ARBA00023054"/>
    </source>
</evidence>
<dbReference type="GO" id="GO:0003924">
    <property type="term" value="F:GTPase activity"/>
    <property type="evidence" value="ECO:0007669"/>
    <property type="project" value="InterPro"/>
</dbReference>
<protein>
    <submittedName>
        <fullName evidence="15">Mitofusin</fullName>
    </submittedName>
</protein>
<dbReference type="EMBL" id="BTFZ01000001">
    <property type="protein sequence ID" value="GMM32679.1"/>
    <property type="molecule type" value="Genomic_DNA"/>
</dbReference>
<evidence type="ECO:0000256" key="13">
    <source>
        <dbReference type="SAM" id="Phobius"/>
    </source>
</evidence>
<dbReference type="AlphaFoldDB" id="A0AAV5QD90"/>
<evidence type="ECO:0000256" key="12">
    <source>
        <dbReference type="SAM" id="MobiDB-lite"/>
    </source>
</evidence>
<comment type="caution">
    <text evidence="15">The sequence shown here is derived from an EMBL/GenBank/DDBJ whole genome shotgun (WGS) entry which is preliminary data.</text>
</comment>
<keyword evidence="4" id="KW-1000">Mitochondrion outer membrane</keyword>
<sequence length="880" mass="99406">MSTPQRHSKGKEKVDEYTDDEAITLINGEASKEATILDTFSENSGTLLNNESPSRVVYNEGSFGGDSHDLPNSNQNTNFNELMEAQMSQLQYNNNRLALDRVISTTIQLLMDLSNENSARSIFYPLSGNLGDDQLKDAKSIRALMRKSTLENLKGNENQGDRDIQRDKSESNNGGLSSAASFNVLNLDIKMIGDSGNLVSNLDQAAISKLLDEKIQSNVKHLFAIRKRIDDTSSKVFVTGDLNSGKSTFCNALLRKKLLPEDQQPCTSVFSEVIDSRENDGLEEVHAVPIGSEYNRKDESTFEVFQLSDLEYLVGDYDKYAILKVYVNDKRPLNRSLLRNGVIDIKLIDAPGLNMDSYQTTEVFSRQEEIDLVVFVVSAENHFTLSAREFITAAAKEKQFIFIVVNKFDSIKNKDRCMKRILSQVQSLSPETHKDARDFVHFVSSSSALGGDGPGDDSGGNDNNGVDDSANPHHDDPDFDHLESSLRKFVLEKRALSKLAPAKNFLIKILSDLEGLSVYNEDLYAADKLKIKEQLDQLIPFYNTQLSENDKINKDVTAMIEAINDDVYQFCKKRIGGTVSKLNEQLADNVALMNSDIYKYANQIQTVMINEILKSIEVAESYAKKKTIEGVNKMKLVGQEALHDESFLKDKVFREDFMFQRKRHHIIKNINREVSLLDFIDPSFDGLLSTFGIRTPSFSGFSLLGRNLSSPSKDLFNWKNSLPLLFLGSSTKFLVTKNLLMGITQYPTVFKVLTSRIFVRLSLASAVALGVYYLVTDMPNAFRRKYSKKLQIQLNDLDYVNNNSMRISKECHLVLQYPAKEISRKFDNLITENFNKKQRLLGELKGMDISIGFYKTFSNRCKDQKKLVESFDLESIYHVD</sequence>
<keyword evidence="2 13" id="KW-0812">Transmembrane</keyword>
<evidence type="ECO:0000256" key="3">
    <source>
        <dbReference type="ARBA" id="ARBA00022741"/>
    </source>
</evidence>
<feature type="transmembrane region" description="Helical" evidence="13">
    <location>
        <begin position="757"/>
        <end position="775"/>
    </location>
</feature>
<dbReference type="PROSITE" id="PS51718">
    <property type="entry name" value="G_DYNAMIN_2"/>
    <property type="match status" value="1"/>
</dbReference>
<dbReference type="GO" id="GO:0008053">
    <property type="term" value="P:mitochondrial fusion"/>
    <property type="evidence" value="ECO:0007669"/>
    <property type="project" value="TreeGrafter"/>
</dbReference>
<keyword evidence="10 13" id="KW-0472">Membrane</keyword>
<evidence type="ECO:0000313" key="16">
    <source>
        <dbReference type="Proteomes" id="UP001360560"/>
    </source>
</evidence>
<evidence type="ECO:0000256" key="5">
    <source>
        <dbReference type="ARBA" id="ARBA00022801"/>
    </source>
</evidence>
<keyword evidence="9" id="KW-0342">GTP-binding</keyword>
<keyword evidence="3" id="KW-0547">Nucleotide-binding</keyword>
<proteinExistence type="predicted"/>
<evidence type="ECO:0000256" key="6">
    <source>
        <dbReference type="ARBA" id="ARBA00022989"/>
    </source>
</evidence>
<dbReference type="InterPro" id="IPR030381">
    <property type="entry name" value="G_DYNAMIN_dom"/>
</dbReference>
<feature type="compositionally biased region" description="Basic and acidic residues" evidence="12">
    <location>
        <begin position="159"/>
        <end position="170"/>
    </location>
</feature>
<dbReference type="Gene3D" id="3.40.50.300">
    <property type="entry name" value="P-loop containing nucleotide triphosphate hydrolases"/>
    <property type="match status" value="1"/>
</dbReference>
<gene>
    <name evidence="15" type="ORF">DASC09_000040</name>
</gene>
<organism evidence="15 16">
    <name type="scientific">Saccharomycopsis crataegensis</name>
    <dbReference type="NCBI Taxonomy" id="43959"/>
    <lineage>
        <taxon>Eukaryota</taxon>
        <taxon>Fungi</taxon>
        <taxon>Dikarya</taxon>
        <taxon>Ascomycota</taxon>
        <taxon>Saccharomycotina</taxon>
        <taxon>Saccharomycetes</taxon>
        <taxon>Saccharomycopsidaceae</taxon>
        <taxon>Saccharomycopsis</taxon>
    </lineage>
</organism>
<evidence type="ECO:0000256" key="4">
    <source>
        <dbReference type="ARBA" id="ARBA00022787"/>
    </source>
</evidence>
<dbReference type="RefSeq" id="XP_064849679.1">
    <property type="nucleotide sequence ID" value="XM_064993607.1"/>
</dbReference>
<keyword evidence="8" id="KW-0496">Mitochondrion</keyword>